<dbReference type="RefSeq" id="XP_015276490.1">
    <property type="nucleotide sequence ID" value="XM_015421004.1"/>
</dbReference>
<reference evidence="3" key="1">
    <citation type="submission" date="2025-08" db="UniProtKB">
        <authorList>
            <consortium name="RefSeq"/>
        </authorList>
    </citation>
    <scope>IDENTIFICATION</scope>
</reference>
<dbReference type="GeneID" id="107118638"/>
<feature type="non-terminal residue" evidence="3">
    <location>
        <position position="201"/>
    </location>
</feature>
<sequence length="201" mass="22966">MALTWIPPPSLHRRPRNRPKPHQKHLLSSLVLRLPRRRSCLHLFPRSQPLSHHLVPRARSPTKCLLHHPRRCRRRPLPRRVAPQAQPLPPAFPLLPQAARRNPLVPKRPPSSRKTPGSLRRKSSRAPDLPCPPETRFQAAKIPERRADRGGPLLLDSSSSSERELPYRCPEIESLREATGIVLLDEKKSLVGWGTQEANHK</sequence>
<keyword evidence="2" id="KW-1185">Reference proteome</keyword>
<gene>
    <name evidence="3" type="primary">LOC107118638</name>
</gene>
<proteinExistence type="predicted"/>
<accession>A0ABM1KS03</accession>
<feature type="compositionally biased region" description="Low complexity" evidence="1">
    <location>
        <begin position="150"/>
        <end position="160"/>
    </location>
</feature>
<dbReference type="Proteomes" id="UP000694871">
    <property type="component" value="Unplaced"/>
</dbReference>
<feature type="region of interest" description="Disordered" evidence="1">
    <location>
        <begin position="1"/>
        <end position="24"/>
    </location>
</feature>
<protein>
    <submittedName>
        <fullName evidence="3">Serine/arginine repetitive matrix protein 1-like</fullName>
    </submittedName>
</protein>
<evidence type="ECO:0000313" key="2">
    <source>
        <dbReference type="Proteomes" id="UP000694871"/>
    </source>
</evidence>
<evidence type="ECO:0000256" key="1">
    <source>
        <dbReference type="SAM" id="MobiDB-lite"/>
    </source>
</evidence>
<feature type="compositionally biased region" description="Basic residues" evidence="1">
    <location>
        <begin position="11"/>
        <end position="24"/>
    </location>
</feature>
<feature type="compositionally biased region" description="Basic residues" evidence="1">
    <location>
        <begin position="69"/>
        <end position="78"/>
    </location>
</feature>
<feature type="region of interest" description="Disordered" evidence="1">
    <location>
        <begin position="69"/>
        <end position="166"/>
    </location>
</feature>
<organism evidence="2 3">
    <name type="scientific">Gekko japonicus</name>
    <name type="common">Schlegel's Japanese gecko</name>
    <dbReference type="NCBI Taxonomy" id="146911"/>
    <lineage>
        <taxon>Eukaryota</taxon>
        <taxon>Metazoa</taxon>
        <taxon>Chordata</taxon>
        <taxon>Craniata</taxon>
        <taxon>Vertebrata</taxon>
        <taxon>Euteleostomi</taxon>
        <taxon>Lepidosauria</taxon>
        <taxon>Squamata</taxon>
        <taxon>Bifurcata</taxon>
        <taxon>Gekkota</taxon>
        <taxon>Gekkonidae</taxon>
        <taxon>Gekkoninae</taxon>
        <taxon>Gekko</taxon>
    </lineage>
</organism>
<feature type="compositionally biased region" description="Pro residues" evidence="1">
    <location>
        <begin position="1"/>
        <end position="10"/>
    </location>
</feature>
<evidence type="ECO:0000313" key="3">
    <source>
        <dbReference type="RefSeq" id="XP_015276490.1"/>
    </source>
</evidence>
<name>A0ABM1KS03_GEKJA</name>